<feature type="transmembrane region" description="Helical" evidence="1">
    <location>
        <begin position="31"/>
        <end position="51"/>
    </location>
</feature>
<proteinExistence type="predicted"/>
<dbReference type="AlphaFoldDB" id="A0A072VL82"/>
<evidence type="ECO:0000313" key="2">
    <source>
        <dbReference type="EMBL" id="KEH38870.1"/>
    </source>
</evidence>
<evidence type="ECO:0000313" key="4">
    <source>
        <dbReference type="EnsemblPlants" id="KEH38870"/>
    </source>
</evidence>
<evidence type="ECO:0000256" key="1">
    <source>
        <dbReference type="SAM" id="Phobius"/>
    </source>
</evidence>
<reference evidence="4" key="3">
    <citation type="submission" date="2015-04" db="UniProtKB">
        <authorList>
            <consortium name="EnsemblPlants"/>
        </authorList>
    </citation>
    <scope>IDENTIFICATION</scope>
    <source>
        <strain evidence="4">cv. Jemalong A17</strain>
    </source>
</reference>
<reference evidence="2 5" key="2">
    <citation type="journal article" date="2014" name="BMC Genomics">
        <title>An improved genome release (version Mt4.0) for the model legume Medicago truncatula.</title>
        <authorList>
            <person name="Tang H."/>
            <person name="Krishnakumar V."/>
            <person name="Bidwell S."/>
            <person name="Rosen B."/>
            <person name="Chan A."/>
            <person name="Zhou S."/>
            <person name="Gentzbittel L."/>
            <person name="Childs K.L."/>
            <person name="Yandell M."/>
            <person name="Gundlach H."/>
            <person name="Mayer K.F."/>
            <person name="Schwartz D.C."/>
            <person name="Town C.D."/>
        </authorList>
    </citation>
    <scope>GENOME REANNOTATION</scope>
    <source>
        <strain evidence="2">A17</strain>
        <strain evidence="4 5">cv. Jemalong A17</strain>
    </source>
</reference>
<organism evidence="2 5">
    <name type="scientific">Medicago truncatula</name>
    <name type="common">Barrel medic</name>
    <name type="synonym">Medicago tribuloides</name>
    <dbReference type="NCBI Taxonomy" id="3880"/>
    <lineage>
        <taxon>Eukaryota</taxon>
        <taxon>Viridiplantae</taxon>
        <taxon>Streptophyta</taxon>
        <taxon>Embryophyta</taxon>
        <taxon>Tracheophyta</taxon>
        <taxon>Spermatophyta</taxon>
        <taxon>Magnoliopsida</taxon>
        <taxon>eudicotyledons</taxon>
        <taxon>Gunneridae</taxon>
        <taxon>Pentapetalae</taxon>
        <taxon>rosids</taxon>
        <taxon>fabids</taxon>
        <taxon>Fabales</taxon>
        <taxon>Fabaceae</taxon>
        <taxon>Papilionoideae</taxon>
        <taxon>50 kb inversion clade</taxon>
        <taxon>NPAAA clade</taxon>
        <taxon>Hologalegina</taxon>
        <taxon>IRL clade</taxon>
        <taxon>Trifolieae</taxon>
        <taxon>Medicago</taxon>
    </lineage>
</organism>
<evidence type="ECO:0000313" key="3">
    <source>
        <dbReference type="EMBL" id="RHN75353.1"/>
    </source>
</evidence>
<gene>
    <name evidence="2" type="ordered locus">MTR_2g084240</name>
    <name evidence="3" type="ORF">MtrunA17_Chr2g0320241</name>
</gene>
<reference evidence="2 5" key="1">
    <citation type="journal article" date="2011" name="Nature">
        <title>The Medicago genome provides insight into the evolution of rhizobial symbioses.</title>
        <authorList>
            <person name="Young N.D."/>
            <person name="Debelle F."/>
            <person name="Oldroyd G.E."/>
            <person name="Geurts R."/>
            <person name="Cannon S.B."/>
            <person name="Udvardi M.K."/>
            <person name="Benedito V.A."/>
            <person name="Mayer K.F."/>
            <person name="Gouzy J."/>
            <person name="Schoof H."/>
            <person name="Van de Peer Y."/>
            <person name="Proost S."/>
            <person name="Cook D.R."/>
            <person name="Meyers B.C."/>
            <person name="Spannagl M."/>
            <person name="Cheung F."/>
            <person name="De Mita S."/>
            <person name="Krishnakumar V."/>
            <person name="Gundlach H."/>
            <person name="Zhou S."/>
            <person name="Mudge J."/>
            <person name="Bharti A.K."/>
            <person name="Murray J.D."/>
            <person name="Naoumkina M.A."/>
            <person name="Rosen B."/>
            <person name="Silverstein K.A."/>
            <person name="Tang H."/>
            <person name="Rombauts S."/>
            <person name="Zhao P.X."/>
            <person name="Zhou P."/>
            <person name="Barbe V."/>
            <person name="Bardou P."/>
            <person name="Bechner M."/>
            <person name="Bellec A."/>
            <person name="Berger A."/>
            <person name="Berges H."/>
            <person name="Bidwell S."/>
            <person name="Bisseling T."/>
            <person name="Choisne N."/>
            <person name="Couloux A."/>
            <person name="Denny R."/>
            <person name="Deshpande S."/>
            <person name="Dai X."/>
            <person name="Doyle J.J."/>
            <person name="Dudez A.M."/>
            <person name="Farmer A.D."/>
            <person name="Fouteau S."/>
            <person name="Franken C."/>
            <person name="Gibelin C."/>
            <person name="Gish J."/>
            <person name="Goldstein S."/>
            <person name="Gonzalez A.J."/>
            <person name="Green P.J."/>
            <person name="Hallab A."/>
            <person name="Hartog M."/>
            <person name="Hua A."/>
            <person name="Humphray S.J."/>
            <person name="Jeong D.H."/>
            <person name="Jing Y."/>
            <person name="Jocker A."/>
            <person name="Kenton S.M."/>
            <person name="Kim D.J."/>
            <person name="Klee K."/>
            <person name="Lai H."/>
            <person name="Lang C."/>
            <person name="Lin S."/>
            <person name="Macmil S.L."/>
            <person name="Magdelenat G."/>
            <person name="Matthews L."/>
            <person name="McCorrison J."/>
            <person name="Monaghan E.L."/>
            <person name="Mun J.H."/>
            <person name="Najar F.Z."/>
            <person name="Nicholson C."/>
            <person name="Noirot C."/>
            <person name="O'Bleness M."/>
            <person name="Paule C.R."/>
            <person name="Poulain J."/>
            <person name="Prion F."/>
            <person name="Qin B."/>
            <person name="Qu C."/>
            <person name="Retzel E.F."/>
            <person name="Riddle C."/>
            <person name="Sallet E."/>
            <person name="Samain S."/>
            <person name="Samson N."/>
            <person name="Sanders I."/>
            <person name="Saurat O."/>
            <person name="Scarpelli C."/>
            <person name="Schiex T."/>
            <person name="Segurens B."/>
            <person name="Severin A.J."/>
            <person name="Sherrier D.J."/>
            <person name="Shi R."/>
            <person name="Sims S."/>
            <person name="Singer S.R."/>
            <person name="Sinharoy S."/>
            <person name="Sterck L."/>
            <person name="Viollet A."/>
            <person name="Wang B.B."/>
            <person name="Wang K."/>
            <person name="Wang M."/>
            <person name="Wang X."/>
            <person name="Warfsmann J."/>
            <person name="Weissenbach J."/>
            <person name="White D.D."/>
            <person name="White J.D."/>
            <person name="Wiley G.B."/>
            <person name="Wincker P."/>
            <person name="Xing Y."/>
            <person name="Yang L."/>
            <person name="Yao Z."/>
            <person name="Ying F."/>
            <person name="Zhai J."/>
            <person name="Zhou L."/>
            <person name="Zuber A."/>
            <person name="Denarie J."/>
            <person name="Dixon R.A."/>
            <person name="May G.D."/>
            <person name="Schwartz D.C."/>
            <person name="Rogers J."/>
            <person name="Quetier F."/>
            <person name="Town C.D."/>
            <person name="Roe B.A."/>
        </authorList>
    </citation>
    <scope>NUCLEOTIDE SEQUENCE [LARGE SCALE GENOMIC DNA]</scope>
    <source>
        <strain evidence="2">A17</strain>
        <strain evidence="4 5">cv. Jemalong A17</strain>
    </source>
</reference>
<dbReference type="EnsemblPlants" id="KEH38870">
    <property type="protein sequence ID" value="KEH38870"/>
    <property type="gene ID" value="MTR_2g084240"/>
</dbReference>
<keyword evidence="1 2" id="KW-0812">Transmembrane</keyword>
<dbReference type="Proteomes" id="UP000265566">
    <property type="component" value="Chromosome 2"/>
</dbReference>
<dbReference type="EMBL" id="PSQE01000002">
    <property type="protein sequence ID" value="RHN75353.1"/>
    <property type="molecule type" value="Genomic_DNA"/>
</dbReference>
<sequence length="96" mass="10682">MCVPLGLDFCVFLLVCAAVVAVLVQQFGFPMLVSLGLFIGEAGVCLVLASISQPHRLMPFLSWDVLGWWCSVYMRHLIILIPFIREFLSAPCSFSM</sequence>
<feature type="transmembrane region" description="Helical" evidence="1">
    <location>
        <begin position="6"/>
        <end position="24"/>
    </location>
</feature>
<dbReference type="HOGENOM" id="CLU_2362868_0_0_1"/>
<name>A0A072VL82_MEDTR</name>
<feature type="transmembrane region" description="Helical" evidence="1">
    <location>
        <begin position="66"/>
        <end position="88"/>
    </location>
</feature>
<protein>
    <submittedName>
        <fullName evidence="2">Transmembrane protein, putative</fullName>
    </submittedName>
</protein>
<dbReference type="Gramene" id="rna11538">
    <property type="protein sequence ID" value="RHN75353.1"/>
    <property type="gene ID" value="gene11538"/>
</dbReference>
<accession>A0A072VL82</accession>
<evidence type="ECO:0000313" key="5">
    <source>
        <dbReference type="Proteomes" id="UP000002051"/>
    </source>
</evidence>
<reference evidence="3" key="5">
    <citation type="journal article" date="2018" name="Nat. Plants">
        <title>Whole-genome landscape of Medicago truncatula symbiotic genes.</title>
        <authorList>
            <person name="Pecrix Y."/>
            <person name="Gamas P."/>
            <person name="Carrere S."/>
        </authorList>
    </citation>
    <scope>NUCLEOTIDE SEQUENCE</scope>
    <source>
        <tissue evidence="3">Leaves</tissue>
    </source>
</reference>
<keyword evidence="5" id="KW-1185">Reference proteome</keyword>
<evidence type="ECO:0000313" key="6">
    <source>
        <dbReference type="Proteomes" id="UP000265566"/>
    </source>
</evidence>
<dbReference type="Proteomes" id="UP000002051">
    <property type="component" value="Chromosome 2"/>
</dbReference>
<reference evidence="6" key="4">
    <citation type="journal article" date="2018" name="Nat. Plants">
        <title>Whole-genome landscape of Medicago truncatula symbiotic genes.</title>
        <authorList>
            <person name="Pecrix Y."/>
            <person name="Staton S.E."/>
            <person name="Sallet E."/>
            <person name="Lelandais-Briere C."/>
            <person name="Moreau S."/>
            <person name="Carrere S."/>
            <person name="Blein T."/>
            <person name="Jardinaud M.F."/>
            <person name="Latrasse D."/>
            <person name="Zouine M."/>
            <person name="Zahm M."/>
            <person name="Kreplak J."/>
            <person name="Mayjonade B."/>
            <person name="Satge C."/>
            <person name="Perez M."/>
            <person name="Cauet S."/>
            <person name="Marande W."/>
            <person name="Chantry-Darmon C."/>
            <person name="Lopez-Roques C."/>
            <person name="Bouchez O."/>
            <person name="Berard A."/>
            <person name="Debelle F."/>
            <person name="Munos S."/>
            <person name="Bendahmane A."/>
            <person name="Berges H."/>
            <person name="Niebel A."/>
            <person name="Buitink J."/>
            <person name="Frugier F."/>
            <person name="Benhamed M."/>
            <person name="Crespi M."/>
            <person name="Gouzy J."/>
            <person name="Gamas P."/>
        </authorList>
    </citation>
    <scope>NUCLEOTIDE SEQUENCE [LARGE SCALE GENOMIC DNA]</scope>
    <source>
        <strain evidence="6">cv. Jemalong A17</strain>
    </source>
</reference>
<keyword evidence="1" id="KW-0472">Membrane</keyword>
<keyword evidence="1" id="KW-1133">Transmembrane helix</keyword>
<dbReference type="EMBL" id="CM001218">
    <property type="protein sequence ID" value="KEH38870.1"/>
    <property type="molecule type" value="Genomic_DNA"/>
</dbReference>